<dbReference type="GO" id="GO:0016209">
    <property type="term" value="F:antioxidant activity"/>
    <property type="evidence" value="ECO:0007669"/>
    <property type="project" value="InterPro"/>
</dbReference>
<keyword evidence="3" id="KW-1015">Disulfide bond</keyword>
<dbReference type="GO" id="GO:0016491">
    <property type="term" value="F:oxidoreductase activity"/>
    <property type="evidence" value="ECO:0007669"/>
    <property type="project" value="InterPro"/>
</dbReference>
<evidence type="ECO:0000256" key="4">
    <source>
        <dbReference type="ARBA" id="ARBA00023284"/>
    </source>
</evidence>
<dbReference type="InterPro" id="IPR000866">
    <property type="entry name" value="AhpC/TSA"/>
</dbReference>
<dbReference type="PANTHER" id="PTHR42852:SF6">
    <property type="entry name" value="THIOL:DISULFIDE INTERCHANGE PROTEIN DSBE"/>
    <property type="match status" value="1"/>
</dbReference>
<dbReference type="InterPro" id="IPR050553">
    <property type="entry name" value="Thioredoxin_ResA/DsbE_sf"/>
</dbReference>
<gene>
    <name evidence="7" type="ORF">OCK74_08035</name>
</gene>
<dbReference type="PANTHER" id="PTHR42852">
    <property type="entry name" value="THIOL:DISULFIDE INTERCHANGE PROTEIN DSBE"/>
    <property type="match status" value="1"/>
</dbReference>
<organism evidence="7 8">
    <name type="scientific">Paraflavisolibacter caeni</name>
    <dbReference type="NCBI Taxonomy" id="2982496"/>
    <lineage>
        <taxon>Bacteria</taxon>
        <taxon>Pseudomonadati</taxon>
        <taxon>Bacteroidota</taxon>
        <taxon>Chitinophagia</taxon>
        <taxon>Chitinophagales</taxon>
        <taxon>Chitinophagaceae</taxon>
        <taxon>Paraflavisolibacter</taxon>
    </lineage>
</organism>
<comment type="caution">
    <text evidence="7">The sequence shown here is derived from an EMBL/GenBank/DDBJ whole genome shotgun (WGS) entry which is preliminary data.</text>
</comment>
<dbReference type="Pfam" id="PF00578">
    <property type="entry name" value="AhpC-TSA"/>
    <property type="match status" value="1"/>
</dbReference>
<evidence type="ECO:0000256" key="2">
    <source>
        <dbReference type="ARBA" id="ARBA00022748"/>
    </source>
</evidence>
<dbReference type="Gene3D" id="3.40.30.10">
    <property type="entry name" value="Glutaredoxin"/>
    <property type="match status" value="1"/>
</dbReference>
<dbReference type="AlphaFoldDB" id="A0A9X2XVB4"/>
<sequence>MKKLYSLLILLTIHFFAAAQEIPKWKIEQLETYIKNANKPIIVNFWATFCKPCIEELPYFQKLANQYKSSGIELLLVSLDLPEAYHKIRPFASKRSITAPIVYLDETNADKFCPRIDESWSGSIPASLFFNPATGYRAFFENELSKEKVEAQIEATIKK</sequence>
<feature type="chain" id="PRO_5040867158" evidence="5">
    <location>
        <begin position="20"/>
        <end position="159"/>
    </location>
</feature>
<feature type="signal peptide" evidence="5">
    <location>
        <begin position="1"/>
        <end position="19"/>
    </location>
</feature>
<proteinExistence type="predicted"/>
<feature type="domain" description="Thioredoxin" evidence="6">
    <location>
        <begin position="7"/>
        <end position="154"/>
    </location>
</feature>
<evidence type="ECO:0000256" key="1">
    <source>
        <dbReference type="ARBA" id="ARBA00004196"/>
    </source>
</evidence>
<name>A0A9X2XVB4_9BACT</name>
<evidence type="ECO:0000259" key="6">
    <source>
        <dbReference type="PROSITE" id="PS51352"/>
    </source>
</evidence>
<reference evidence="7" key="1">
    <citation type="submission" date="2022-09" db="EMBL/GenBank/DDBJ databases">
        <authorList>
            <person name="Yuan C."/>
            <person name="Ke Z."/>
        </authorList>
    </citation>
    <scope>NUCLEOTIDE SEQUENCE</scope>
    <source>
        <strain evidence="7">LB-8</strain>
    </source>
</reference>
<comment type="subcellular location">
    <subcellularLocation>
        <location evidence="1">Cell envelope</location>
    </subcellularLocation>
</comment>
<dbReference type="GO" id="GO:0017004">
    <property type="term" value="P:cytochrome complex assembly"/>
    <property type="evidence" value="ECO:0007669"/>
    <property type="project" value="UniProtKB-KW"/>
</dbReference>
<evidence type="ECO:0000313" key="8">
    <source>
        <dbReference type="Proteomes" id="UP001155483"/>
    </source>
</evidence>
<keyword evidence="8" id="KW-1185">Reference proteome</keyword>
<keyword evidence="4" id="KW-0676">Redox-active center</keyword>
<dbReference type="Proteomes" id="UP001155483">
    <property type="component" value="Unassembled WGS sequence"/>
</dbReference>
<reference evidence="7" key="2">
    <citation type="submission" date="2023-04" db="EMBL/GenBank/DDBJ databases">
        <title>Paracnuella aquatica gen. nov., sp. nov., a member of the family Chitinophagaceae isolated from a hot spring.</title>
        <authorList>
            <person name="Wang C."/>
        </authorList>
    </citation>
    <scope>NUCLEOTIDE SEQUENCE</scope>
    <source>
        <strain evidence="7">LB-8</strain>
    </source>
</reference>
<dbReference type="InterPro" id="IPR013766">
    <property type="entry name" value="Thioredoxin_domain"/>
</dbReference>
<dbReference type="InterPro" id="IPR036249">
    <property type="entry name" value="Thioredoxin-like_sf"/>
</dbReference>
<dbReference type="RefSeq" id="WP_279296504.1">
    <property type="nucleotide sequence ID" value="NZ_JAOTIF010000004.1"/>
</dbReference>
<evidence type="ECO:0000256" key="5">
    <source>
        <dbReference type="SAM" id="SignalP"/>
    </source>
</evidence>
<dbReference type="GO" id="GO:0030313">
    <property type="term" value="C:cell envelope"/>
    <property type="evidence" value="ECO:0007669"/>
    <property type="project" value="UniProtKB-SubCell"/>
</dbReference>
<keyword evidence="5" id="KW-0732">Signal</keyword>
<dbReference type="PROSITE" id="PS51352">
    <property type="entry name" value="THIOREDOXIN_2"/>
    <property type="match status" value="1"/>
</dbReference>
<dbReference type="CDD" id="cd02966">
    <property type="entry name" value="TlpA_like_family"/>
    <property type="match status" value="1"/>
</dbReference>
<evidence type="ECO:0000256" key="3">
    <source>
        <dbReference type="ARBA" id="ARBA00023157"/>
    </source>
</evidence>
<dbReference type="EMBL" id="JAOTIF010000004">
    <property type="protein sequence ID" value="MCU7549062.1"/>
    <property type="molecule type" value="Genomic_DNA"/>
</dbReference>
<dbReference type="SUPFAM" id="SSF52833">
    <property type="entry name" value="Thioredoxin-like"/>
    <property type="match status" value="1"/>
</dbReference>
<evidence type="ECO:0000313" key="7">
    <source>
        <dbReference type="EMBL" id="MCU7549062.1"/>
    </source>
</evidence>
<accession>A0A9X2XVB4</accession>
<keyword evidence="2" id="KW-0201">Cytochrome c-type biogenesis</keyword>
<protein>
    <submittedName>
        <fullName evidence="7">Redoxin domain-containing protein</fullName>
    </submittedName>
</protein>